<dbReference type="SMART" id="SM00164">
    <property type="entry name" value="TBC"/>
    <property type="match status" value="1"/>
</dbReference>
<feature type="domain" description="Rab-GAP TBC" evidence="7">
    <location>
        <begin position="159"/>
        <end position="350"/>
    </location>
</feature>
<dbReference type="PANTHER" id="PTHR47219">
    <property type="entry name" value="RAB GTPASE-ACTIVATING PROTEIN 1-LIKE"/>
    <property type="match status" value="1"/>
</dbReference>
<reference evidence="9 10" key="1">
    <citation type="submission" date="2017-06" db="EMBL/GenBank/DDBJ databases">
        <title>A platform for efficient transgenesis in Macrostomum lignano, a flatworm model organism for stem cell research.</title>
        <authorList>
            <person name="Berezikov E."/>
        </authorList>
    </citation>
    <scope>NUCLEOTIDE SEQUENCE [LARGE SCALE GENOMIC DNA]</scope>
    <source>
        <strain evidence="9">DV1</strain>
        <tissue evidence="9">Whole organism</tissue>
    </source>
</reference>
<evidence type="ECO:0000313" key="9">
    <source>
        <dbReference type="EMBL" id="PAA69160.1"/>
    </source>
</evidence>
<dbReference type="AlphaFoldDB" id="A0A267F5W1"/>
<dbReference type="PROSITE" id="PS50826">
    <property type="entry name" value="RUN"/>
    <property type="match status" value="1"/>
</dbReference>
<feature type="compositionally biased region" description="Low complexity" evidence="5">
    <location>
        <begin position="61"/>
        <end position="74"/>
    </location>
</feature>
<dbReference type="InterPro" id="IPR035969">
    <property type="entry name" value="Rab-GAP_TBC_sf"/>
</dbReference>
<dbReference type="SUPFAM" id="SSF50044">
    <property type="entry name" value="SH3-domain"/>
    <property type="match status" value="1"/>
</dbReference>
<dbReference type="SMART" id="SM00593">
    <property type="entry name" value="RUN"/>
    <property type="match status" value="1"/>
</dbReference>
<dbReference type="InterPro" id="IPR001452">
    <property type="entry name" value="SH3_domain"/>
</dbReference>
<dbReference type="Gene3D" id="1.20.58.900">
    <property type="match status" value="1"/>
</dbReference>
<dbReference type="Pfam" id="PF00018">
    <property type="entry name" value="SH3_1"/>
    <property type="match status" value="1"/>
</dbReference>
<feature type="region of interest" description="Disordered" evidence="5">
    <location>
        <begin position="59"/>
        <end position="82"/>
    </location>
</feature>
<feature type="domain" description="SH3" evidence="6">
    <location>
        <begin position="537"/>
        <end position="596"/>
    </location>
</feature>
<evidence type="ECO:0000259" key="7">
    <source>
        <dbReference type="PROSITE" id="PS50086"/>
    </source>
</evidence>
<dbReference type="OrthoDB" id="44736at2759"/>
<feature type="domain" description="RUN" evidence="8">
    <location>
        <begin position="612"/>
        <end position="775"/>
    </location>
</feature>
<dbReference type="PANTHER" id="PTHR47219:SF13">
    <property type="entry name" value="RUN AND TBC1 DOMAIN-CONTAINING PROTEIN 3"/>
    <property type="match status" value="1"/>
</dbReference>
<organism evidence="9 10">
    <name type="scientific">Macrostomum lignano</name>
    <dbReference type="NCBI Taxonomy" id="282301"/>
    <lineage>
        <taxon>Eukaryota</taxon>
        <taxon>Metazoa</taxon>
        <taxon>Spiralia</taxon>
        <taxon>Lophotrochozoa</taxon>
        <taxon>Platyhelminthes</taxon>
        <taxon>Rhabditophora</taxon>
        <taxon>Macrostomorpha</taxon>
        <taxon>Macrostomida</taxon>
        <taxon>Macrostomidae</taxon>
        <taxon>Macrostomum</taxon>
    </lineage>
</organism>
<dbReference type="InterPro" id="IPR035833">
    <property type="entry name" value="SGSM3_SH3"/>
</dbReference>
<dbReference type="InterPro" id="IPR036028">
    <property type="entry name" value="SH3-like_dom_sf"/>
</dbReference>
<dbReference type="FunFam" id="2.30.30.40:FF:000115">
    <property type="entry name" value="Small G protein signaling modulator 3 homolog"/>
    <property type="match status" value="1"/>
</dbReference>
<dbReference type="InterPro" id="IPR004012">
    <property type="entry name" value="Run_dom"/>
</dbReference>
<gene>
    <name evidence="9" type="ORF">BOX15_Mlig024744g1</name>
</gene>
<dbReference type="CDD" id="cd11813">
    <property type="entry name" value="SH3_SGSM3"/>
    <property type="match status" value="1"/>
</dbReference>
<dbReference type="Gene3D" id="2.30.30.40">
    <property type="entry name" value="SH3 Domains"/>
    <property type="match status" value="1"/>
</dbReference>
<evidence type="ECO:0000256" key="5">
    <source>
        <dbReference type="SAM" id="MobiDB-lite"/>
    </source>
</evidence>
<evidence type="ECO:0000259" key="6">
    <source>
        <dbReference type="PROSITE" id="PS50002"/>
    </source>
</evidence>
<accession>A0A267F5W1</accession>
<dbReference type="Gene3D" id="1.10.472.80">
    <property type="entry name" value="Ypt/Rab-GAP domain of gyp1p, domain 3"/>
    <property type="match status" value="1"/>
</dbReference>
<dbReference type="GO" id="GO:0005096">
    <property type="term" value="F:GTPase activator activity"/>
    <property type="evidence" value="ECO:0007669"/>
    <property type="project" value="TreeGrafter"/>
</dbReference>
<name>A0A267F5W1_9PLAT</name>
<dbReference type="EMBL" id="NIVC01001343">
    <property type="protein sequence ID" value="PAA69160.1"/>
    <property type="molecule type" value="Genomic_DNA"/>
</dbReference>
<dbReference type="STRING" id="282301.A0A267F5W1"/>
<dbReference type="Proteomes" id="UP000215902">
    <property type="component" value="Unassembled WGS sequence"/>
</dbReference>
<dbReference type="SUPFAM" id="SSF47923">
    <property type="entry name" value="Ypt/Rab-GAP domain of gyp1p"/>
    <property type="match status" value="2"/>
</dbReference>
<dbReference type="Pfam" id="PF02759">
    <property type="entry name" value="RUN"/>
    <property type="match status" value="1"/>
</dbReference>
<dbReference type="Pfam" id="PF00566">
    <property type="entry name" value="RabGAP-TBC"/>
    <property type="match status" value="1"/>
</dbReference>
<evidence type="ECO:0000313" key="10">
    <source>
        <dbReference type="Proteomes" id="UP000215902"/>
    </source>
</evidence>
<keyword evidence="2 4" id="KW-0728">SH3 domain</keyword>
<dbReference type="FunFam" id="1.10.472.80:FF:000012">
    <property type="entry name" value="Small G protein signaling modulator 3"/>
    <property type="match status" value="1"/>
</dbReference>
<dbReference type="Gene3D" id="1.10.10.750">
    <property type="entry name" value="Ypt/Rab-GAP domain of gyp1p, domain 1"/>
    <property type="match status" value="1"/>
</dbReference>
<sequence length="808" mass="90752">MLAMDESIPVASGPFSALTPSMRPQEFANLSVDSSEQSDGELDYNYDEFGFRIEEDDTLESSAAAQSNDSQQQQPTPFVEDPAERLKWTNFLELTYASFTKDTASSSASSLGGAAGAESISSASSFLSTSATVSAGSPATELPLKLPVTDKLKSMVRSGVPHSLRGPVWLRLSGALEKRRKSPVSYNEIVKESSQDTLATSKHIEKDLLRTLPSNVCFSHAYSTGVPRLRRILRALAWLYPDIGYCQGTGVVAATLLLLMEEEDAFWQMTTIIEDYLPACYYTSTLLGVQADQRVLRELLPECAPDIDALLREHDIELSLITLHWFLTLFAGVLPVRILLRVWDQFFCEGSIVLFQTTVAILKLHEAELKSLENTAEIFNCLSSAPTRIGDIDCLLEALNSRICLPINQSTVTALRGRFTAALMADEGGIISIHSVPNLPKQKLNKRQVARSRFVISSLLWGSESNGVGGPGSPEDQEKAKNVRQTELLVTLRDAIHQIGRHFKQHDAKHSNIVLQADYGLESHAQDLEHYVQVARGRRRRVKALLDFERHDDDELGFRKNDIITVISMRDEHCWVGELNGLRGWFPAKFVELLDERSKDYSSAGDDSVNEGITDLVRGVFCPAFKEVFEHGLKRSHLLGGTAHPWLFVEEASAKEVEKDFNSVYSRLVLCKTFRLDEDGKVLTPEEILYRAVQTVNLTHDAAHAQMDVKFRSLMCYGLNEQVLHLWLEALCSCEDVVKKWYHSWSFLRSPGWVQIKCELRLLAQFAFRLNILYELPKGKVTKDTKVGIREDVRDMLIKHHLFSWELD</sequence>
<evidence type="ECO:0000256" key="4">
    <source>
        <dbReference type="PROSITE-ProRule" id="PRU00192"/>
    </source>
</evidence>
<dbReference type="SMART" id="SM00326">
    <property type="entry name" value="SH3"/>
    <property type="match status" value="1"/>
</dbReference>
<evidence type="ECO:0000256" key="3">
    <source>
        <dbReference type="ARBA" id="ARBA00030864"/>
    </source>
</evidence>
<dbReference type="SUPFAM" id="SSF140741">
    <property type="entry name" value="RUN domain-like"/>
    <property type="match status" value="1"/>
</dbReference>
<dbReference type="GO" id="GO:0031267">
    <property type="term" value="F:small GTPase binding"/>
    <property type="evidence" value="ECO:0007669"/>
    <property type="project" value="TreeGrafter"/>
</dbReference>
<proteinExistence type="inferred from homology"/>
<evidence type="ECO:0000259" key="8">
    <source>
        <dbReference type="PROSITE" id="PS50826"/>
    </source>
</evidence>
<dbReference type="InterPro" id="IPR037213">
    <property type="entry name" value="Run_dom_sf"/>
</dbReference>
<evidence type="ECO:0000256" key="2">
    <source>
        <dbReference type="ARBA" id="ARBA00022443"/>
    </source>
</evidence>
<dbReference type="FunFam" id="1.10.8.270:FF:000013">
    <property type="entry name" value="Small G protein signaling modulator 3"/>
    <property type="match status" value="1"/>
</dbReference>
<dbReference type="Gene3D" id="1.10.8.270">
    <property type="entry name" value="putative rabgap domain of human tbc1 domain family member 14 like domains"/>
    <property type="match status" value="1"/>
</dbReference>
<comment type="similarity">
    <text evidence="1">Belongs to the small G protein signaling modulator family.</text>
</comment>
<dbReference type="PROSITE" id="PS50086">
    <property type="entry name" value="TBC_RABGAP"/>
    <property type="match status" value="1"/>
</dbReference>
<comment type="caution">
    <text evidence="9">The sequence shown here is derived from an EMBL/GenBank/DDBJ whole genome shotgun (WGS) entry which is preliminary data.</text>
</comment>
<dbReference type="InterPro" id="IPR000195">
    <property type="entry name" value="Rab-GAP-TBC_dom"/>
</dbReference>
<dbReference type="InterPro" id="IPR050302">
    <property type="entry name" value="Rab_GAP_TBC_domain"/>
</dbReference>
<dbReference type="PROSITE" id="PS50002">
    <property type="entry name" value="SH3"/>
    <property type="match status" value="1"/>
</dbReference>
<keyword evidence="10" id="KW-1185">Reference proteome</keyword>
<dbReference type="CDD" id="cd17688">
    <property type="entry name" value="RUN_SGSM3"/>
    <property type="match status" value="1"/>
</dbReference>
<evidence type="ECO:0000256" key="1">
    <source>
        <dbReference type="ARBA" id="ARBA00006296"/>
    </source>
</evidence>
<protein>
    <recommendedName>
        <fullName evidence="3">RUN and TBC1 domain-containing protein 3</fullName>
    </recommendedName>
</protein>